<dbReference type="Pfam" id="PF00664">
    <property type="entry name" value="ABC_membrane"/>
    <property type="match status" value="2"/>
</dbReference>
<dbReference type="Gene3D" id="1.20.1560.10">
    <property type="entry name" value="ABC transporter type 1, transmembrane domain"/>
    <property type="match status" value="2"/>
</dbReference>
<evidence type="ECO:0000256" key="8">
    <source>
        <dbReference type="SAM" id="Phobius"/>
    </source>
</evidence>
<dbReference type="InterPro" id="IPR017871">
    <property type="entry name" value="ABC_transporter-like_CS"/>
</dbReference>
<comment type="caution">
    <text evidence="11">The sequence shown here is derived from an EMBL/GenBank/DDBJ whole genome shotgun (WGS) entry which is preliminary data.</text>
</comment>
<feature type="transmembrane region" description="Helical" evidence="8">
    <location>
        <begin position="728"/>
        <end position="750"/>
    </location>
</feature>
<dbReference type="OrthoDB" id="6500128at2759"/>
<evidence type="ECO:0000259" key="9">
    <source>
        <dbReference type="PROSITE" id="PS50893"/>
    </source>
</evidence>
<dbReference type="PANTHER" id="PTHR24223">
    <property type="entry name" value="ATP-BINDING CASSETTE SUB-FAMILY C"/>
    <property type="match status" value="1"/>
</dbReference>
<evidence type="ECO:0000256" key="7">
    <source>
        <dbReference type="ARBA" id="ARBA00023136"/>
    </source>
</evidence>
<dbReference type="SUPFAM" id="SSF52540">
    <property type="entry name" value="P-loop containing nucleoside triphosphate hydrolases"/>
    <property type="match status" value="2"/>
</dbReference>
<evidence type="ECO:0000256" key="2">
    <source>
        <dbReference type="ARBA" id="ARBA00022448"/>
    </source>
</evidence>
<feature type="domain" description="ABC transmembrane type-1" evidence="10">
    <location>
        <begin position="730"/>
        <end position="963"/>
    </location>
</feature>
<gene>
    <name evidence="11" type="ORF">CLODIP_2_CD10424</name>
</gene>
<dbReference type="Proteomes" id="UP000494165">
    <property type="component" value="Unassembled WGS sequence"/>
</dbReference>
<evidence type="ECO:0000256" key="6">
    <source>
        <dbReference type="ARBA" id="ARBA00022989"/>
    </source>
</evidence>
<feature type="domain" description="ABC transporter" evidence="9">
    <location>
        <begin position="416"/>
        <end position="639"/>
    </location>
</feature>
<evidence type="ECO:0000256" key="1">
    <source>
        <dbReference type="ARBA" id="ARBA00004141"/>
    </source>
</evidence>
<keyword evidence="3 8" id="KW-0812">Transmembrane</keyword>
<dbReference type="GO" id="GO:0016887">
    <property type="term" value="F:ATP hydrolysis activity"/>
    <property type="evidence" value="ECO:0007669"/>
    <property type="project" value="InterPro"/>
</dbReference>
<evidence type="ECO:0000256" key="4">
    <source>
        <dbReference type="ARBA" id="ARBA00022741"/>
    </source>
</evidence>
<evidence type="ECO:0000259" key="10">
    <source>
        <dbReference type="PROSITE" id="PS50929"/>
    </source>
</evidence>
<protein>
    <recommendedName>
        <fullName evidence="13">Multidrug resistance-associated protein lethal(2)03659</fullName>
    </recommendedName>
</protein>
<dbReference type="SMART" id="SM00382">
    <property type="entry name" value="AAA"/>
    <property type="match status" value="2"/>
</dbReference>
<dbReference type="InterPro" id="IPR011527">
    <property type="entry name" value="ABC1_TM_dom"/>
</dbReference>
<feature type="domain" description="ABC transporter" evidence="9">
    <location>
        <begin position="1044"/>
        <end position="1278"/>
    </location>
</feature>
<dbReference type="FunFam" id="1.20.1560.10:FF:000026">
    <property type="entry name" value="Multidrug resistance-associated protein lethal(2)03659"/>
    <property type="match status" value="1"/>
</dbReference>
<feature type="transmembrane region" description="Helical" evidence="8">
    <location>
        <begin position="93"/>
        <end position="114"/>
    </location>
</feature>
<sequence>MEAGKKSNNPHPRATANFLSAVSFSWTIPTFVKGYKEDLEDRDLFEPLNEHRSDRLGDRLETNWKKEIEKCNARKTGTPSFFKAMAVTFGPRFMLYGLVLLIIEIVVKVAQPLFLGRLIRYFSSNSTVTKEEAYFNAGMVILCSGLSIVFLHPYMLGIMHIGMKMRVAACSLMYRKCLRLSHQAMGQTTAGQVVNLLSNDVNRFDLMPIFAHYLWIGPLETAVCSYLMWSEMGWSALVGVSTLLLTIPLQGWLGKKTSTLRLRTAVKTDERVRLMNEIISGIQVIKMYTWEKPFAKLVDLARRAEIKQIRIASYIKGVYLSFIMFTTRVTVYVTIVAYVLFGETITAEKVFVISSYYNIIRQTMTIFFPQSIAQMAEGSVSLKRIQNFLLLGEVSSDAQCRQSASNSATEKKEVCVTLQNATAKWNNEISDPTLNNITTTLKSGQLTAVIGPVGSGKTSLIHAILEELPLKSGSLTVSGSISFAGQEPWLFAGSVRQNIIFGQPWDLKRYRNVIRVCALEKDFTQLPYGDETIVGERGISLSGGQRARVSLARAVYKEADIYLLDDPLSAVDAHVGRHLFDDCITGFLKDKAVLLVTHQLQFLTHASQILILNNGSIEGQGSYQQLQECGLDFAQLLAEAEDELEDEILSEEDDPASVLRKRRRGSSESSAKSVLEGVVRQIKSVKASQELHEKEQEKPKEVAEMRSKGSVSGDVYGEYFRSGGNACVIFIMFLMFALAQIAASGADYWLTFWTNWEEAQVEQPMEQNITNSSGSNTPFYEIDYTSLDWMSKDLGVYIYSGVIFATLGLALFRSYLFFKVCMNASVNLHDRMFSSITRATMYFFNTNQSGRILNRFSKDMGSIDELLPAAMIDALQIGMSLLGIIVVVAIVNVWLLLPTLVIGIIFYFLRVIYLSTSRSVKRLEGVTRSPVFSHLNASVQGLTTIRAFGAQQILESQFDSHQDLHSSACFLVMGEESYGGNVGLAITQALGLTGMFQWGMRQSAEMENQMTSVERVLEFSNLESEPPLESEDKPEKGWPKKGELVFDKFSLKYKDDDPPVLKEISFKINPEEKVGIVGRTGAGKSSLISALFRLAKCSGGRILIDGIDTVTLGLHQLRANISIIPQEPVLFSGNMRKNLDPFDEFSDDVLWTALEEVEMKEAVAELPGGLSAKMSEGGSNFSVGQRQLVCLARAIVRNNRILVMDEATANVDPKTDTLIQSTIRRKFAKCTVLTIAHRLHTIMDSDRVLVMDSGKVAEFARPADLLNNPQSLLAKLAHQTSAGNVASLKQKAGLLIER</sequence>
<dbReference type="CDD" id="cd18593">
    <property type="entry name" value="ABC_6TM_MRP4_D1_like"/>
    <property type="match status" value="1"/>
</dbReference>
<dbReference type="Pfam" id="PF00005">
    <property type="entry name" value="ABC_tran"/>
    <property type="match status" value="2"/>
</dbReference>
<keyword evidence="4" id="KW-0547">Nucleotide-binding</keyword>
<dbReference type="CDD" id="cd03244">
    <property type="entry name" value="ABCC_MRP_domain2"/>
    <property type="match status" value="1"/>
</dbReference>
<dbReference type="InterPro" id="IPR030240">
    <property type="entry name" value="ABCC4_TMD1"/>
</dbReference>
<feature type="transmembrane region" description="Helical" evidence="8">
    <location>
        <begin position="234"/>
        <end position="253"/>
    </location>
</feature>
<dbReference type="PROSITE" id="PS50893">
    <property type="entry name" value="ABC_TRANSPORTER_2"/>
    <property type="match status" value="2"/>
</dbReference>
<dbReference type="FunFam" id="3.40.50.300:FF:000482">
    <property type="entry name" value="Multidrug resistance-associated protein member 4"/>
    <property type="match status" value="1"/>
</dbReference>
<evidence type="ECO:0000256" key="5">
    <source>
        <dbReference type="ARBA" id="ARBA00022840"/>
    </source>
</evidence>
<dbReference type="PROSITE" id="PS50929">
    <property type="entry name" value="ABC_TM1F"/>
    <property type="match status" value="2"/>
</dbReference>
<evidence type="ECO:0000313" key="12">
    <source>
        <dbReference type="Proteomes" id="UP000494165"/>
    </source>
</evidence>
<dbReference type="PANTHER" id="PTHR24223:SF448">
    <property type="entry name" value="FI20146P1-RELATED"/>
    <property type="match status" value="1"/>
</dbReference>
<feature type="transmembrane region" description="Helical" evidence="8">
    <location>
        <begin position="881"/>
        <end position="909"/>
    </location>
</feature>
<evidence type="ECO:0008006" key="13">
    <source>
        <dbReference type="Google" id="ProtNLM"/>
    </source>
</evidence>
<dbReference type="GO" id="GO:0005524">
    <property type="term" value="F:ATP binding"/>
    <property type="evidence" value="ECO:0007669"/>
    <property type="project" value="UniProtKB-KW"/>
</dbReference>
<reference evidence="11 12" key="1">
    <citation type="submission" date="2020-04" db="EMBL/GenBank/DDBJ databases">
        <authorList>
            <person name="Alioto T."/>
            <person name="Alioto T."/>
            <person name="Gomez Garrido J."/>
        </authorList>
    </citation>
    <scope>NUCLEOTIDE SEQUENCE [LARGE SCALE GENOMIC DNA]</scope>
</reference>
<keyword evidence="5" id="KW-0067">ATP-binding</keyword>
<dbReference type="InterPro" id="IPR036640">
    <property type="entry name" value="ABC1_TM_sf"/>
</dbReference>
<dbReference type="InterPro" id="IPR003439">
    <property type="entry name" value="ABC_transporter-like_ATP-bd"/>
</dbReference>
<keyword evidence="12" id="KW-1185">Reference proteome</keyword>
<keyword evidence="6 8" id="KW-1133">Transmembrane helix</keyword>
<keyword evidence="2" id="KW-0813">Transport</keyword>
<dbReference type="InterPro" id="IPR027417">
    <property type="entry name" value="P-loop_NTPase"/>
</dbReference>
<organism evidence="11 12">
    <name type="scientific">Cloeon dipterum</name>
    <dbReference type="NCBI Taxonomy" id="197152"/>
    <lineage>
        <taxon>Eukaryota</taxon>
        <taxon>Metazoa</taxon>
        <taxon>Ecdysozoa</taxon>
        <taxon>Arthropoda</taxon>
        <taxon>Hexapoda</taxon>
        <taxon>Insecta</taxon>
        <taxon>Pterygota</taxon>
        <taxon>Palaeoptera</taxon>
        <taxon>Ephemeroptera</taxon>
        <taxon>Pisciforma</taxon>
        <taxon>Baetidae</taxon>
        <taxon>Cloeon</taxon>
    </lineage>
</organism>
<feature type="transmembrane region" description="Helical" evidence="8">
    <location>
        <begin position="134"/>
        <end position="156"/>
    </location>
</feature>
<proteinExistence type="predicted"/>
<dbReference type="PROSITE" id="PS00211">
    <property type="entry name" value="ABC_TRANSPORTER_1"/>
    <property type="match status" value="2"/>
</dbReference>
<keyword evidence="7 8" id="KW-0472">Membrane</keyword>
<accession>A0A8S1DE45</accession>
<dbReference type="SUPFAM" id="SSF90123">
    <property type="entry name" value="ABC transporter transmembrane region"/>
    <property type="match status" value="2"/>
</dbReference>
<evidence type="ECO:0000256" key="3">
    <source>
        <dbReference type="ARBA" id="ARBA00022692"/>
    </source>
</evidence>
<dbReference type="Gene3D" id="3.40.50.300">
    <property type="entry name" value="P-loop containing nucleotide triphosphate hydrolases"/>
    <property type="match status" value="2"/>
</dbReference>
<comment type="subcellular location">
    <subcellularLocation>
        <location evidence="1">Membrane</location>
        <topology evidence="1">Multi-pass membrane protein</topology>
    </subcellularLocation>
</comment>
<evidence type="ECO:0000313" key="11">
    <source>
        <dbReference type="EMBL" id="CAB3379679.1"/>
    </source>
</evidence>
<dbReference type="CDD" id="cd03250">
    <property type="entry name" value="ABCC_MRP_domain1"/>
    <property type="match status" value="1"/>
</dbReference>
<dbReference type="InterPro" id="IPR050173">
    <property type="entry name" value="ABC_transporter_C-like"/>
</dbReference>
<dbReference type="GO" id="GO:0140359">
    <property type="term" value="F:ABC-type transporter activity"/>
    <property type="evidence" value="ECO:0007669"/>
    <property type="project" value="InterPro"/>
</dbReference>
<dbReference type="GO" id="GO:0016020">
    <property type="term" value="C:membrane"/>
    <property type="evidence" value="ECO:0007669"/>
    <property type="project" value="UniProtKB-SubCell"/>
</dbReference>
<dbReference type="FunFam" id="1.20.1560.10:FF:000014">
    <property type="entry name" value="Multidrug resistance-associated protein member 4"/>
    <property type="match status" value="1"/>
</dbReference>
<feature type="domain" description="ABC transmembrane type-1" evidence="10">
    <location>
        <begin position="97"/>
        <end position="376"/>
    </location>
</feature>
<feature type="transmembrane region" description="Helical" evidence="8">
    <location>
        <begin position="317"/>
        <end position="341"/>
    </location>
</feature>
<dbReference type="InterPro" id="IPR003593">
    <property type="entry name" value="AAA+_ATPase"/>
</dbReference>
<dbReference type="FunFam" id="3.40.50.300:FF:000163">
    <property type="entry name" value="Multidrug resistance-associated protein member 4"/>
    <property type="match status" value="1"/>
</dbReference>
<dbReference type="EMBL" id="CADEPI010000192">
    <property type="protein sequence ID" value="CAB3379679.1"/>
    <property type="molecule type" value="Genomic_DNA"/>
</dbReference>
<name>A0A8S1DE45_9INSE</name>
<feature type="transmembrane region" description="Helical" evidence="8">
    <location>
        <begin position="796"/>
        <end position="818"/>
    </location>
</feature>